<evidence type="ECO:0000256" key="1">
    <source>
        <dbReference type="SAM" id="Phobius"/>
    </source>
</evidence>
<dbReference type="RefSeq" id="WP_169669566.1">
    <property type="nucleotide sequence ID" value="NZ_JABBHF010000001.1"/>
</dbReference>
<evidence type="ECO:0000313" key="4">
    <source>
        <dbReference type="Proteomes" id="UP000746690"/>
    </source>
</evidence>
<dbReference type="EMBL" id="JABBHF010000001">
    <property type="protein sequence ID" value="NMH86281.1"/>
    <property type="molecule type" value="Genomic_DNA"/>
</dbReference>
<keyword evidence="4" id="KW-1185">Reference proteome</keyword>
<keyword evidence="1" id="KW-0812">Transmembrane</keyword>
<reference evidence="3 4" key="1">
    <citation type="submission" date="2020-04" db="EMBL/GenBank/DDBJ databases">
        <title>A Flavivirga sp. nov.</title>
        <authorList>
            <person name="Sun X."/>
        </authorList>
    </citation>
    <scope>NUCLEOTIDE SEQUENCE [LARGE SCALE GENOMIC DNA]</scope>
    <source>
        <strain evidence="3 4">Y03</strain>
    </source>
</reference>
<sequence length="108" mass="13282">MEKRDRYTSEEYKREDAYLRAQKRLKEIKGFYWHAFWYVAVNIFIFVMIVINSNDSIWHFGTFSTPLFWGIGLAFHALNVFGKNLFFGKKWEQRKINEFLDKDKKRWE</sequence>
<proteinExistence type="predicted"/>
<gene>
    <name evidence="3" type="ORF">HHX25_02075</name>
</gene>
<feature type="domain" description="2TM" evidence="2">
    <location>
        <begin position="20"/>
        <end position="100"/>
    </location>
</feature>
<dbReference type="Pfam" id="PF13239">
    <property type="entry name" value="2TM"/>
    <property type="match status" value="1"/>
</dbReference>
<accession>A0ABX1RRV3</accession>
<organism evidence="3 4">
    <name type="scientific">Flavivirga algicola</name>
    <dbReference type="NCBI Taxonomy" id="2729136"/>
    <lineage>
        <taxon>Bacteria</taxon>
        <taxon>Pseudomonadati</taxon>
        <taxon>Bacteroidota</taxon>
        <taxon>Flavobacteriia</taxon>
        <taxon>Flavobacteriales</taxon>
        <taxon>Flavobacteriaceae</taxon>
        <taxon>Flavivirga</taxon>
    </lineage>
</organism>
<dbReference type="InterPro" id="IPR025698">
    <property type="entry name" value="2TM_dom"/>
</dbReference>
<name>A0ABX1RRV3_9FLAO</name>
<keyword evidence="1" id="KW-0472">Membrane</keyword>
<feature type="transmembrane region" description="Helical" evidence="1">
    <location>
        <begin position="30"/>
        <end position="51"/>
    </location>
</feature>
<keyword evidence="1" id="KW-1133">Transmembrane helix</keyword>
<protein>
    <submittedName>
        <fullName evidence="3">2TM domain-containing protein</fullName>
    </submittedName>
</protein>
<evidence type="ECO:0000313" key="3">
    <source>
        <dbReference type="EMBL" id="NMH86281.1"/>
    </source>
</evidence>
<feature type="transmembrane region" description="Helical" evidence="1">
    <location>
        <begin position="57"/>
        <end position="81"/>
    </location>
</feature>
<comment type="caution">
    <text evidence="3">The sequence shown here is derived from an EMBL/GenBank/DDBJ whole genome shotgun (WGS) entry which is preliminary data.</text>
</comment>
<evidence type="ECO:0000259" key="2">
    <source>
        <dbReference type="Pfam" id="PF13239"/>
    </source>
</evidence>
<dbReference type="Proteomes" id="UP000746690">
    <property type="component" value="Unassembled WGS sequence"/>
</dbReference>